<dbReference type="EMBL" id="JAWLUP010000057">
    <property type="protein sequence ID" value="MDV7266728.1"/>
    <property type="molecule type" value="Genomic_DNA"/>
</dbReference>
<accession>A0AAE4V123</accession>
<dbReference type="AlphaFoldDB" id="A0AAE4V123"/>
<reference evidence="1" key="1">
    <citation type="submission" date="2023-10" db="EMBL/GenBank/DDBJ databases">
        <title>Development of a sustainable strategy for remediation of hydrocarbon-contaminated territories based on the waste exchange concept.</title>
        <authorList>
            <person name="Krivoruchko A."/>
        </authorList>
    </citation>
    <scope>NUCLEOTIDE SEQUENCE</scope>
    <source>
        <strain evidence="1">IEGM 68</strain>
    </source>
</reference>
<evidence type="ECO:0000313" key="1">
    <source>
        <dbReference type="EMBL" id="MDV7266728.1"/>
    </source>
</evidence>
<evidence type="ECO:0000313" key="2">
    <source>
        <dbReference type="Proteomes" id="UP001185863"/>
    </source>
</evidence>
<name>A0AAE4V123_9NOCA</name>
<protein>
    <submittedName>
        <fullName evidence="1">Uncharacterized protein</fullName>
    </submittedName>
</protein>
<dbReference type="RefSeq" id="WP_317743680.1">
    <property type="nucleotide sequence ID" value="NZ_JAWLUP010000057.1"/>
</dbReference>
<organism evidence="1 2">
    <name type="scientific">Rhodococcus oxybenzonivorans</name>
    <dbReference type="NCBI Taxonomy" id="1990687"/>
    <lineage>
        <taxon>Bacteria</taxon>
        <taxon>Bacillati</taxon>
        <taxon>Actinomycetota</taxon>
        <taxon>Actinomycetes</taxon>
        <taxon>Mycobacteriales</taxon>
        <taxon>Nocardiaceae</taxon>
        <taxon>Rhodococcus</taxon>
    </lineage>
</organism>
<proteinExistence type="predicted"/>
<sequence length="59" mass="6414">MSSANGRGGERARTWLPYLATSALGFEEKDQLTIHQVLAVRPSDDGSSGLPRTRSLWLG</sequence>
<gene>
    <name evidence="1" type="ORF">R4315_19555</name>
</gene>
<comment type="caution">
    <text evidence="1">The sequence shown here is derived from an EMBL/GenBank/DDBJ whole genome shotgun (WGS) entry which is preliminary data.</text>
</comment>
<dbReference type="Proteomes" id="UP001185863">
    <property type="component" value="Unassembled WGS sequence"/>
</dbReference>